<dbReference type="Pfam" id="PF02120">
    <property type="entry name" value="Flg_hook"/>
    <property type="match status" value="1"/>
</dbReference>
<dbReference type="Proteomes" id="UP000318939">
    <property type="component" value="Chromosome"/>
</dbReference>
<feature type="domain" description="Flagellar hook-length control protein-like C-terminal" evidence="2">
    <location>
        <begin position="383"/>
        <end position="459"/>
    </location>
</feature>
<dbReference type="InterPro" id="IPR038610">
    <property type="entry name" value="FliK-like_C_sf"/>
</dbReference>
<feature type="compositionally biased region" description="Low complexity" evidence="1">
    <location>
        <begin position="10"/>
        <end position="32"/>
    </location>
</feature>
<reference evidence="3" key="2">
    <citation type="journal article" date="2023" name="MicrobiologyOpen">
        <title>Genomics of the tumorigenes clade of the family Rhizobiaceae and description of Rhizobium rhododendri sp. nov.</title>
        <authorList>
            <person name="Kuzmanovic N."/>
            <person name="diCenzo G.C."/>
            <person name="Bunk B."/>
            <person name="Sproeer C."/>
            <person name="Fruehling A."/>
            <person name="Neumann-Schaal M."/>
            <person name="Overmann J."/>
            <person name="Smalla K."/>
        </authorList>
    </citation>
    <scope>NUCLEOTIDE SEQUENCE</scope>
    <source>
        <strain evidence="3">Rho-6.2</strain>
    </source>
</reference>
<keyword evidence="3" id="KW-0969">Cilium</keyword>
<evidence type="ECO:0000259" key="2">
    <source>
        <dbReference type="Pfam" id="PF02120"/>
    </source>
</evidence>
<gene>
    <name evidence="3" type="ORF">PR018_01145</name>
</gene>
<organism evidence="3 4">
    <name type="scientific">Rhizobium rhododendri</name>
    <dbReference type="NCBI Taxonomy" id="2506430"/>
    <lineage>
        <taxon>Bacteria</taxon>
        <taxon>Pseudomonadati</taxon>
        <taxon>Pseudomonadota</taxon>
        <taxon>Alphaproteobacteria</taxon>
        <taxon>Hyphomicrobiales</taxon>
        <taxon>Rhizobiaceae</taxon>
        <taxon>Rhizobium/Agrobacterium group</taxon>
        <taxon>Rhizobium</taxon>
    </lineage>
</organism>
<proteinExistence type="predicted"/>
<feature type="region of interest" description="Disordered" evidence="1">
    <location>
        <begin position="162"/>
        <end position="199"/>
    </location>
</feature>
<feature type="compositionally biased region" description="Low complexity" evidence="1">
    <location>
        <begin position="461"/>
        <end position="487"/>
    </location>
</feature>
<name>A0ABY8IJG3_9HYPH</name>
<evidence type="ECO:0000313" key="3">
    <source>
        <dbReference type="EMBL" id="WFS23165.1"/>
    </source>
</evidence>
<dbReference type="InterPro" id="IPR021136">
    <property type="entry name" value="Flagellar_hook_control-like_C"/>
</dbReference>
<protein>
    <submittedName>
        <fullName evidence="3">Flagellar hook-length control protein FliK</fullName>
    </submittedName>
</protein>
<dbReference type="CDD" id="cd17470">
    <property type="entry name" value="T3SS_Flik_C"/>
    <property type="match status" value="1"/>
</dbReference>
<feature type="compositionally biased region" description="Polar residues" evidence="1">
    <location>
        <begin position="33"/>
        <end position="68"/>
    </location>
</feature>
<dbReference type="RefSeq" id="WP_279621401.1">
    <property type="nucleotide sequence ID" value="NZ_CP117267.1"/>
</dbReference>
<dbReference type="EMBL" id="CP117267">
    <property type="protein sequence ID" value="WFS23165.1"/>
    <property type="molecule type" value="Genomic_DNA"/>
</dbReference>
<keyword evidence="3" id="KW-0282">Flagellum</keyword>
<feature type="region of interest" description="Disordered" evidence="1">
    <location>
        <begin position="1"/>
        <end position="100"/>
    </location>
</feature>
<evidence type="ECO:0000313" key="4">
    <source>
        <dbReference type="Proteomes" id="UP000318939"/>
    </source>
</evidence>
<reference evidence="3" key="1">
    <citation type="journal article" date="2019" name="Phytopathology">
        <title>A Novel Group of Rhizobium tumorigenes-Like Agrobacteria Associated with Crown Gall Disease of Rhododendron and Blueberry.</title>
        <authorList>
            <person name="Kuzmanovic N."/>
            <person name="Behrens P."/>
            <person name="Idczak E."/>
            <person name="Wagner S."/>
            <person name="Gotz M."/>
            <person name="Sproer C."/>
            <person name="Bunk B."/>
            <person name="Overmann J."/>
            <person name="Smalla K."/>
        </authorList>
    </citation>
    <scope>NUCLEOTIDE SEQUENCE</scope>
    <source>
        <strain evidence="3">Rho-6.2</strain>
    </source>
</reference>
<feature type="compositionally biased region" description="Polar residues" evidence="1">
    <location>
        <begin position="78"/>
        <end position="90"/>
    </location>
</feature>
<sequence>MAGIGITSASAGSDVVSLSKSSSRSKGSGSDSQRFQDALSSSGNSTDANAASKRSTADTNSVDTTASEPDTGKATGETLLQASNSATGSATPAPVGDGTLLPVPPVAPPVPGAPLVSLPAAPVAVPAALALVVPADDGAAVKLPAADIAQQLADVVAGAATGEPATPVKGDLPGVKGSKSGAAADDSKDADANASDPNAASGAVTDVLSLLGAGLSAAAIPAQTSASVLAAAGQLHTGNGKIDPGAASVANALPADAADDSGDAVAVGMAMLAPSMGSAGQGNAVAGTSTDGDAPVTFNVDRASGKVQSLDLSASRNADDTPQLDIKSASGDTGATVTVLDSRRFVGLADGSNSALVANSLTGNKDWAAAMQPNAALTGASATTSASKVMNTLKIQMNPDNLGIVTATMRLSGEQLSVDLKVHSAEAYRQLSNDQSAMIDSLRQQGYSVDRMTVTYTAPDTSSNNQQSPQGQQQQQPGTSQGQGSDGQARRQNSGRQAGDQDGISRAGNVGTDDSVAGSAQRARAGGVYL</sequence>
<keyword evidence="3" id="KW-0966">Cell projection</keyword>
<evidence type="ECO:0000256" key="1">
    <source>
        <dbReference type="SAM" id="MobiDB-lite"/>
    </source>
</evidence>
<keyword evidence="4" id="KW-1185">Reference proteome</keyword>
<accession>A0ABY8IJG3</accession>
<dbReference type="Gene3D" id="3.30.750.140">
    <property type="match status" value="1"/>
</dbReference>
<feature type="region of interest" description="Disordered" evidence="1">
    <location>
        <begin position="457"/>
        <end position="530"/>
    </location>
</feature>